<protein>
    <submittedName>
        <fullName evidence="2">Uncharacterized protein</fullName>
    </submittedName>
</protein>
<dbReference type="Pfam" id="PF10217">
    <property type="entry name" value="DUF2039"/>
    <property type="match status" value="1"/>
</dbReference>
<dbReference type="Proteomes" id="UP000663854">
    <property type="component" value="Unassembled WGS sequence"/>
</dbReference>
<sequence length="192" mass="22539">MSCQKGNISRKRTQKYQNATTFKNNLYDTSKSTKDINSIEHKGVCEHCKQVLEWRVHFRKYKPLTQPKKCVRCHQKNVIRAYYIICDDCGAKDNLCCKCGQSQDTPIQRPVPAVEEEREQAEFEIDIKLLRERQRRKFYRLMKQGMSGEEARAQLNVSSNKKSNNDDDNDDDDDDDENYIDDDSDIDEDKLT</sequence>
<feature type="compositionally biased region" description="Acidic residues" evidence="1">
    <location>
        <begin position="166"/>
        <end position="192"/>
    </location>
</feature>
<dbReference type="EMBL" id="CAJNOL010001222">
    <property type="protein sequence ID" value="CAF1315859.1"/>
    <property type="molecule type" value="Genomic_DNA"/>
</dbReference>
<dbReference type="AlphaFoldDB" id="A0A814CID3"/>
<organism evidence="2 6">
    <name type="scientific">Rotaria sordida</name>
    <dbReference type="NCBI Taxonomy" id="392033"/>
    <lineage>
        <taxon>Eukaryota</taxon>
        <taxon>Metazoa</taxon>
        <taxon>Spiralia</taxon>
        <taxon>Gnathifera</taxon>
        <taxon>Rotifera</taxon>
        <taxon>Eurotatoria</taxon>
        <taxon>Bdelloidea</taxon>
        <taxon>Philodinida</taxon>
        <taxon>Philodinidae</taxon>
        <taxon>Rotaria</taxon>
    </lineage>
</organism>
<dbReference type="Proteomes" id="UP000663836">
    <property type="component" value="Unassembled WGS sequence"/>
</dbReference>
<dbReference type="Proteomes" id="UP000663864">
    <property type="component" value="Unassembled WGS sequence"/>
</dbReference>
<evidence type="ECO:0000256" key="1">
    <source>
        <dbReference type="SAM" id="MobiDB-lite"/>
    </source>
</evidence>
<dbReference type="EMBL" id="CAJOBD010001807">
    <property type="protein sequence ID" value="CAF3832974.1"/>
    <property type="molecule type" value="Genomic_DNA"/>
</dbReference>
<name>A0A814CID3_9BILA</name>
<evidence type="ECO:0000313" key="5">
    <source>
        <dbReference type="EMBL" id="CAF3832974.1"/>
    </source>
</evidence>
<dbReference type="EMBL" id="CAJNOH010000203">
    <property type="protein sequence ID" value="CAF0942886.1"/>
    <property type="molecule type" value="Genomic_DNA"/>
</dbReference>
<proteinExistence type="predicted"/>
<accession>A0A814CID3</accession>
<dbReference type="Proteomes" id="UP000663870">
    <property type="component" value="Unassembled WGS sequence"/>
</dbReference>
<gene>
    <name evidence="5" type="ORF">JBS370_LOCUS17173</name>
    <name evidence="4" type="ORF">JXQ802_LOCUS30276</name>
    <name evidence="2" type="ORF">PYM288_LOCUS11688</name>
    <name evidence="3" type="ORF">ZHD862_LOCUS15270</name>
</gene>
<dbReference type="PANTHER" id="PTHR22876:SF5">
    <property type="entry name" value="CHROMOSOME 9 OPEN READING FRAME 85"/>
    <property type="match status" value="1"/>
</dbReference>
<evidence type="ECO:0000313" key="2">
    <source>
        <dbReference type="EMBL" id="CAF0942886.1"/>
    </source>
</evidence>
<evidence type="ECO:0000313" key="4">
    <source>
        <dbReference type="EMBL" id="CAF1315859.1"/>
    </source>
</evidence>
<evidence type="ECO:0000313" key="7">
    <source>
        <dbReference type="Proteomes" id="UP000663870"/>
    </source>
</evidence>
<reference evidence="2" key="1">
    <citation type="submission" date="2021-02" db="EMBL/GenBank/DDBJ databases">
        <authorList>
            <person name="Nowell W R."/>
        </authorList>
    </citation>
    <scope>NUCLEOTIDE SEQUENCE</scope>
</reference>
<dbReference type="InterPro" id="IPR019351">
    <property type="entry name" value="DUF2039"/>
</dbReference>
<comment type="caution">
    <text evidence="2">The sequence shown here is derived from an EMBL/GenBank/DDBJ whole genome shotgun (WGS) entry which is preliminary data.</text>
</comment>
<dbReference type="EMBL" id="CAJNOT010000685">
    <property type="protein sequence ID" value="CAF1055205.1"/>
    <property type="molecule type" value="Genomic_DNA"/>
</dbReference>
<evidence type="ECO:0000313" key="3">
    <source>
        <dbReference type="EMBL" id="CAF1055205.1"/>
    </source>
</evidence>
<keyword evidence="7" id="KW-1185">Reference proteome</keyword>
<evidence type="ECO:0000313" key="6">
    <source>
        <dbReference type="Proteomes" id="UP000663854"/>
    </source>
</evidence>
<feature type="region of interest" description="Disordered" evidence="1">
    <location>
        <begin position="149"/>
        <end position="192"/>
    </location>
</feature>
<dbReference type="PANTHER" id="PTHR22876">
    <property type="entry name" value="ZGC:101016"/>
    <property type="match status" value="1"/>
</dbReference>